<evidence type="ECO:0000313" key="2">
    <source>
        <dbReference type="EMBL" id="PHJ20353.1"/>
    </source>
</evidence>
<feature type="compositionally biased region" description="Low complexity" evidence="1">
    <location>
        <begin position="854"/>
        <end position="866"/>
    </location>
</feature>
<protein>
    <submittedName>
        <fullName evidence="2">Adenylate</fullName>
    </submittedName>
</protein>
<feature type="region of interest" description="Disordered" evidence="1">
    <location>
        <begin position="71"/>
        <end position="165"/>
    </location>
</feature>
<evidence type="ECO:0000313" key="3">
    <source>
        <dbReference type="Proteomes" id="UP000221165"/>
    </source>
</evidence>
<feature type="region of interest" description="Disordered" evidence="1">
    <location>
        <begin position="849"/>
        <end position="927"/>
    </location>
</feature>
<proteinExistence type="predicted"/>
<reference evidence="2 3" key="1">
    <citation type="journal article" date="2017" name="Int. J. Parasitol.">
        <title>The genome of the protozoan parasite Cystoisospora suis and a reverse vaccinology approach to identify vaccine candidates.</title>
        <authorList>
            <person name="Palmieri N."/>
            <person name="Shrestha A."/>
            <person name="Ruttkowski B."/>
            <person name="Beck T."/>
            <person name="Vogl C."/>
            <person name="Tomley F."/>
            <person name="Blake D.P."/>
            <person name="Joachim A."/>
        </authorList>
    </citation>
    <scope>NUCLEOTIDE SEQUENCE [LARGE SCALE GENOMIC DNA]</scope>
    <source>
        <strain evidence="2 3">Wien I</strain>
    </source>
</reference>
<keyword evidence="3" id="KW-1185">Reference proteome</keyword>
<dbReference type="RefSeq" id="XP_067922042.1">
    <property type="nucleotide sequence ID" value="XM_068065984.1"/>
</dbReference>
<feature type="compositionally biased region" description="Gly residues" evidence="1">
    <location>
        <begin position="596"/>
        <end position="617"/>
    </location>
</feature>
<feature type="compositionally biased region" description="Acidic residues" evidence="1">
    <location>
        <begin position="906"/>
        <end position="918"/>
    </location>
</feature>
<gene>
    <name evidence="2" type="ORF">CSUI_005816</name>
</gene>
<feature type="region of interest" description="Disordered" evidence="1">
    <location>
        <begin position="641"/>
        <end position="740"/>
    </location>
</feature>
<dbReference type="EMBL" id="MIGC01002821">
    <property type="protein sequence ID" value="PHJ20353.1"/>
    <property type="molecule type" value="Genomic_DNA"/>
</dbReference>
<feature type="compositionally biased region" description="Polar residues" evidence="1">
    <location>
        <begin position="985"/>
        <end position="1014"/>
    </location>
</feature>
<feature type="compositionally biased region" description="Acidic residues" evidence="1">
    <location>
        <begin position="135"/>
        <end position="163"/>
    </location>
</feature>
<evidence type="ECO:0000256" key="1">
    <source>
        <dbReference type="SAM" id="MobiDB-lite"/>
    </source>
</evidence>
<dbReference type="Proteomes" id="UP000221165">
    <property type="component" value="Unassembled WGS sequence"/>
</dbReference>
<accession>A0A2C6KWM0</accession>
<organism evidence="2 3">
    <name type="scientific">Cystoisospora suis</name>
    <dbReference type="NCBI Taxonomy" id="483139"/>
    <lineage>
        <taxon>Eukaryota</taxon>
        <taxon>Sar</taxon>
        <taxon>Alveolata</taxon>
        <taxon>Apicomplexa</taxon>
        <taxon>Conoidasida</taxon>
        <taxon>Coccidia</taxon>
        <taxon>Eucoccidiorida</taxon>
        <taxon>Eimeriorina</taxon>
        <taxon>Sarcocystidae</taxon>
        <taxon>Cystoisospora</taxon>
    </lineage>
</organism>
<feature type="region of interest" description="Disordered" evidence="1">
    <location>
        <begin position="591"/>
        <end position="618"/>
    </location>
</feature>
<dbReference type="VEuPathDB" id="ToxoDB:CSUI_005816"/>
<sequence length="1054" mass="111331">MARDNNALIELKKLGLEETADYLGHCLGIRKKGLDPSFVQYVQRASAGIPKYAYLTARKLVADGAVVLTPEGGLSKTRKNPKDTSASTSGRSGGGGPYSSSESMQRGYLGKQRGEAVGPRDTSGESKKGRGSTGDDSDEVEDDGDSEDDEEDEEEEERKEEDEVARHVCDLIEKVRLHREQINHLQNGMGGPVSGPAGLVSTPNDSWTHSAVYDTLPPDVRAPDASSLVLNPPPLSAFDLGMMDEHSMLYGDLTSLSQPGLSGLGGGTGGGPDMPSQMYLAAKYRDRLHGRSSEEDQGGMGADFSDKMHGLADGSGRRVSLPANYTGGTGAGGGIASHRNQQGGLAYGPGGGGGAGGRSNLGGTAAHGGAITGHSTPCNRGGGRLMLGRAADRQRVEDDARISRGKLTRAEFAFLQNAPPWVHLDDIDIRGLALYKKRRWAAARNLDWDSDAECAVEPAEESSESGNLVLGGGGERGFHPHRRRPRCTRYTGMIVKADLQSLPFIPELIANCMFTVERLQPEEQMVAKVASVFPCSFNPIELCRAYPRRKPLEEFCGIIYQLVVKDVLEVCDPPSADDLASLAVSVGFEKPKTGSSSGGTAGETTGGHGGGKTGGGRRTIEAIVPRTKRLSNLLNAQDHIHNNSSSRLSHSSVNGNLRESIGNLSTSSSLQPPPILGGGWPSGPRGSDASISGDGSPVGAGAVGRTSTSSRRESKLGGSQDASLEDAPFPGLAPGHERRPSVMKAGGVVTPQRLFEGSLGAAAAREAALPAGAAGSSNIAKAGAVVSRALWETVLMTDDGSDVFLRFNSIALQRVVSDLLLADERKWLTLVCRRIIALRFTEDCSAPAVKTTRSKAGSAAAASAGASKKKKTPPGEGVVKPSEKQGGDTPVLTEDVSSSNASVAEDKDEEEEDEEEILSGDQPPIPQSLVETALAAERETHEQLARNEEAEAVKEHKEEIERLVSKAVLSRCSSSHTIVGRSLSRKGTSSVLGSSRSNTMNGCNNSNSHMSRVSSWRVGEEEEEHQDHDDHRVAGDRDKKSVDGAEQGIRLEGE</sequence>
<name>A0A2C6KWM0_9APIC</name>
<feature type="compositionally biased region" description="Low complexity" evidence="1">
    <location>
        <begin position="642"/>
        <end position="656"/>
    </location>
</feature>
<feature type="region of interest" description="Disordered" evidence="1">
    <location>
        <begin position="974"/>
        <end position="1054"/>
    </location>
</feature>
<feature type="compositionally biased region" description="Basic and acidic residues" evidence="1">
    <location>
        <begin position="1025"/>
        <end position="1054"/>
    </location>
</feature>
<dbReference type="GeneID" id="94429195"/>
<dbReference type="AlphaFoldDB" id="A0A2C6KWM0"/>
<comment type="caution">
    <text evidence="2">The sequence shown here is derived from an EMBL/GenBank/DDBJ whole genome shotgun (WGS) entry which is preliminary data.</text>
</comment>